<dbReference type="EMBL" id="DVJP01000068">
    <property type="protein sequence ID" value="HIS77173.1"/>
    <property type="molecule type" value="Genomic_DNA"/>
</dbReference>
<comment type="cofactor">
    <cofactor evidence="1">
        <name>pyridoxal 5'-phosphate</name>
        <dbReference type="ChEBI" id="CHEBI:597326"/>
    </cofactor>
</comment>
<reference evidence="8" key="1">
    <citation type="submission" date="2020-10" db="EMBL/GenBank/DDBJ databases">
        <authorList>
            <person name="Gilroy R."/>
        </authorList>
    </citation>
    <scope>NUCLEOTIDE SEQUENCE</scope>
    <source>
        <strain evidence="8">CHK199-13235</strain>
    </source>
</reference>
<dbReference type="Pfam" id="PF00155">
    <property type="entry name" value="Aminotran_1_2"/>
    <property type="match status" value="1"/>
</dbReference>
<sequence length="396" mass="44116">MKYQFADRINNLKPSAIREILKNSDPNVISLAAGNPAVESFPVAEMQEIANRIFNEEAGVAFQYGITEGYPKLRELLRKRLSEKFHMGTDNDELLVVSGGQQAIDLATKVLCNEGDVVVSENPSFIGALNTFRSYAVVLKGVDVLDDGMDLEKLEETFKNNSKVKMLYIIPSFQNPLGTCTSLEKRKAIYDLCVKYGVIILEDNPYGELRFDGEDIPTLKSMDTEGIVIYCGSMSKVMSAGIRVGFTLAPKEIAAKMTVGKQGSDVHTNQFFQMLIADFMEHYDFDGHIEKIRALYKHKSGLMLDAIREYFPKEVKYTTPQGGLFLWCTLPEGADMLEFVQFAKTKGVAVVPGVAFNVEEGTPSRCFRLNYSTPSDEKVVEGTRILGLALQEFLAK</sequence>
<dbReference type="InterPro" id="IPR015424">
    <property type="entry name" value="PyrdxlP-dep_Trfase"/>
</dbReference>
<dbReference type="PANTHER" id="PTHR42790:SF19">
    <property type="entry name" value="KYNURENINE_ALPHA-AMINOADIPATE AMINOTRANSFERASE, MITOCHONDRIAL"/>
    <property type="match status" value="1"/>
</dbReference>
<dbReference type="Gene3D" id="3.40.640.10">
    <property type="entry name" value="Type I PLP-dependent aspartate aminotransferase-like (Major domain)"/>
    <property type="match status" value="1"/>
</dbReference>
<organism evidence="8 9">
    <name type="scientific">Candidatus Merdivicinus excrementipullorum</name>
    <dbReference type="NCBI Taxonomy" id="2840867"/>
    <lineage>
        <taxon>Bacteria</taxon>
        <taxon>Bacillati</taxon>
        <taxon>Bacillota</taxon>
        <taxon>Clostridia</taxon>
        <taxon>Eubacteriales</taxon>
        <taxon>Oscillospiraceae</taxon>
        <taxon>Oscillospiraceae incertae sedis</taxon>
        <taxon>Candidatus Merdivicinus</taxon>
    </lineage>
</organism>
<dbReference type="GO" id="GO:0008483">
    <property type="term" value="F:transaminase activity"/>
    <property type="evidence" value="ECO:0007669"/>
    <property type="project" value="UniProtKB-KW"/>
</dbReference>
<dbReference type="PANTHER" id="PTHR42790">
    <property type="entry name" value="AMINOTRANSFERASE"/>
    <property type="match status" value="1"/>
</dbReference>
<dbReference type="FunFam" id="3.40.640.10:FF:000053">
    <property type="entry name" value="Aminotransferase, class I"/>
    <property type="match status" value="1"/>
</dbReference>
<dbReference type="CDD" id="cd00609">
    <property type="entry name" value="AAT_like"/>
    <property type="match status" value="1"/>
</dbReference>
<dbReference type="AlphaFoldDB" id="A0A9D1FNV4"/>
<keyword evidence="6" id="KW-0663">Pyridoxal phosphate</keyword>
<feature type="domain" description="Aminotransferase class I/classII large" evidence="7">
    <location>
        <begin position="27"/>
        <end position="379"/>
    </location>
</feature>
<gene>
    <name evidence="8" type="ORF">IAB51_10280</name>
</gene>
<dbReference type="InterPro" id="IPR004839">
    <property type="entry name" value="Aminotransferase_I/II_large"/>
</dbReference>
<evidence type="ECO:0000256" key="4">
    <source>
        <dbReference type="ARBA" id="ARBA00022576"/>
    </source>
</evidence>
<comment type="similarity">
    <text evidence="2">Belongs to the class-I pyridoxal-phosphate-dependent aminotransferase family.</text>
</comment>
<comment type="subunit">
    <text evidence="3">Homodimer.</text>
</comment>
<reference evidence="8" key="2">
    <citation type="journal article" date="2021" name="PeerJ">
        <title>Extensive microbial diversity within the chicken gut microbiome revealed by metagenomics and culture.</title>
        <authorList>
            <person name="Gilroy R."/>
            <person name="Ravi A."/>
            <person name="Getino M."/>
            <person name="Pursley I."/>
            <person name="Horton D.L."/>
            <person name="Alikhan N.F."/>
            <person name="Baker D."/>
            <person name="Gharbi K."/>
            <person name="Hall N."/>
            <person name="Watson M."/>
            <person name="Adriaenssens E.M."/>
            <person name="Foster-Nyarko E."/>
            <person name="Jarju S."/>
            <person name="Secka A."/>
            <person name="Antonio M."/>
            <person name="Oren A."/>
            <person name="Chaudhuri R.R."/>
            <person name="La Ragione R."/>
            <person name="Hildebrand F."/>
            <person name="Pallen M.J."/>
        </authorList>
    </citation>
    <scope>NUCLEOTIDE SEQUENCE</scope>
    <source>
        <strain evidence="8">CHK199-13235</strain>
    </source>
</reference>
<dbReference type="SUPFAM" id="SSF53383">
    <property type="entry name" value="PLP-dependent transferases"/>
    <property type="match status" value="1"/>
</dbReference>
<evidence type="ECO:0000256" key="3">
    <source>
        <dbReference type="ARBA" id="ARBA00011738"/>
    </source>
</evidence>
<dbReference type="Gene3D" id="3.90.1150.10">
    <property type="entry name" value="Aspartate Aminotransferase, domain 1"/>
    <property type="match status" value="1"/>
</dbReference>
<proteinExistence type="inferred from homology"/>
<evidence type="ECO:0000313" key="9">
    <source>
        <dbReference type="Proteomes" id="UP000824002"/>
    </source>
</evidence>
<dbReference type="InterPro" id="IPR050859">
    <property type="entry name" value="Class-I_PLP-dep_aminotransf"/>
</dbReference>
<dbReference type="InterPro" id="IPR015421">
    <property type="entry name" value="PyrdxlP-dep_Trfase_major"/>
</dbReference>
<evidence type="ECO:0000256" key="1">
    <source>
        <dbReference type="ARBA" id="ARBA00001933"/>
    </source>
</evidence>
<comment type="caution">
    <text evidence="8">The sequence shown here is derived from an EMBL/GenBank/DDBJ whole genome shotgun (WGS) entry which is preliminary data.</text>
</comment>
<dbReference type="Proteomes" id="UP000824002">
    <property type="component" value="Unassembled WGS sequence"/>
</dbReference>
<keyword evidence="5" id="KW-0808">Transferase</keyword>
<accession>A0A9D1FNV4</accession>
<evidence type="ECO:0000256" key="6">
    <source>
        <dbReference type="ARBA" id="ARBA00022898"/>
    </source>
</evidence>
<dbReference type="InterPro" id="IPR015422">
    <property type="entry name" value="PyrdxlP-dep_Trfase_small"/>
</dbReference>
<name>A0A9D1FNV4_9FIRM</name>
<dbReference type="GO" id="GO:0030170">
    <property type="term" value="F:pyridoxal phosphate binding"/>
    <property type="evidence" value="ECO:0007669"/>
    <property type="project" value="InterPro"/>
</dbReference>
<keyword evidence="4 8" id="KW-0032">Aminotransferase</keyword>
<protein>
    <submittedName>
        <fullName evidence="8">PLP-dependent aminotransferase family protein</fullName>
    </submittedName>
</protein>
<evidence type="ECO:0000256" key="2">
    <source>
        <dbReference type="ARBA" id="ARBA00007441"/>
    </source>
</evidence>
<evidence type="ECO:0000313" key="8">
    <source>
        <dbReference type="EMBL" id="HIS77173.1"/>
    </source>
</evidence>
<dbReference type="GO" id="GO:1901605">
    <property type="term" value="P:alpha-amino acid metabolic process"/>
    <property type="evidence" value="ECO:0007669"/>
    <property type="project" value="TreeGrafter"/>
</dbReference>
<evidence type="ECO:0000256" key="5">
    <source>
        <dbReference type="ARBA" id="ARBA00022679"/>
    </source>
</evidence>
<evidence type="ECO:0000259" key="7">
    <source>
        <dbReference type="Pfam" id="PF00155"/>
    </source>
</evidence>